<dbReference type="InterPro" id="IPR051165">
    <property type="entry name" value="Multifunctional_ANK_Repeat"/>
</dbReference>
<organism evidence="5 6">
    <name type="scientific">Anaeramoeba ignava</name>
    <name type="common">Anaerobic marine amoeba</name>
    <dbReference type="NCBI Taxonomy" id="1746090"/>
    <lineage>
        <taxon>Eukaryota</taxon>
        <taxon>Metamonada</taxon>
        <taxon>Anaeramoebidae</taxon>
        <taxon>Anaeramoeba</taxon>
    </lineage>
</organism>
<dbReference type="PROSITE" id="PS50297">
    <property type="entry name" value="ANK_REP_REGION"/>
    <property type="match status" value="2"/>
</dbReference>
<comment type="caution">
    <text evidence="5">The sequence shown here is derived from an EMBL/GenBank/DDBJ whole genome shotgun (WGS) entry which is preliminary data.</text>
</comment>
<feature type="compositionally biased region" description="Basic and acidic residues" evidence="4">
    <location>
        <begin position="642"/>
        <end position="659"/>
    </location>
</feature>
<evidence type="ECO:0000256" key="2">
    <source>
        <dbReference type="ARBA" id="ARBA00023043"/>
    </source>
</evidence>
<dbReference type="PROSITE" id="PS50088">
    <property type="entry name" value="ANK_REPEAT"/>
    <property type="match status" value="2"/>
</dbReference>
<dbReference type="PANTHER" id="PTHR24123">
    <property type="entry name" value="ANKYRIN REPEAT-CONTAINING"/>
    <property type="match status" value="1"/>
</dbReference>
<evidence type="ECO:0000256" key="1">
    <source>
        <dbReference type="ARBA" id="ARBA00022737"/>
    </source>
</evidence>
<reference evidence="5" key="1">
    <citation type="submission" date="2022-10" db="EMBL/GenBank/DDBJ databases">
        <title>Novel sulphate-reducing endosymbionts in the free-living metamonad Anaeramoeba.</title>
        <authorList>
            <person name="Jerlstrom-Hultqvist J."/>
            <person name="Cepicka I."/>
            <person name="Gallot-Lavallee L."/>
            <person name="Salas-Leiva D."/>
            <person name="Curtis B.A."/>
            <person name="Zahonova K."/>
            <person name="Pipaliya S."/>
            <person name="Dacks J."/>
            <person name="Roger A.J."/>
        </authorList>
    </citation>
    <scope>NUCLEOTIDE SEQUENCE</scope>
    <source>
        <strain evidence="5">BMAN</strain>
    </source>
</reference>
<evidence type="ECO:0000256" key="4">
    <source>
        <dbReference type="SAM" id="MobiDB-lite"/>
    </source>
</evidence>
<dbReference type="EMBL" id="JAPDFW010000114">
    <property type="protein sequence ID" value="KAJ5068773.1"/>
    <property type="molecule type" value="Genomic_DNA"/>
</dbReference>
<dbReference type="InterPro" id="IPR011009">
    <property type="entry name" value="Kinase-like_dom_sf"/>
</dbReference>
<keyword evidence="2 3" id="KW-0040">ANK repeat</keyword>
<feature type="region of interest" description="Disordered" evidence="4">
    <location>
        <begin position="623"/>
        <end position="659"/>
    </location>
</feature>
<protein>
    <submittedName>
        <fullName evidence="5">Molting protein mlt-4</fullName>
    </submittedName>
</protein>
<sequence>MEKNLLQKFIKQHPEIAKREALFFLTVCDWDLTKANELNRISQRKPFSLLRAISTRDIFLLTTFLQNKEDPNETIPNGDSALILAIKDEQLDSIKLLLNNGANPNQICNHKTALHIAVEQDSVPIVKILLKFKADPKIVNDKGLYPIQQTNSIFMISHIRKFIDGYFPNFKENINEETQFIHKLSPNNITLNQVDNLFQYLLHPKMIPYVKTAINSGFKLDILWDNNGKTLLYYACYQSNYELVDFLMTKYPESQNTGIKEVELPMEIALSKEDLRLFALLLLHGNKTTLNLTKYIPSFDIVYKWFIKQNQITRNIQLRHNLENILELYYWINIHTDITIKQKGKYFLQSYGRILSNPSFLVDIILEPVDSFTQDSFSQRLKILHSLNSHENFTKFIGYFSTTHRKKKYFGFAFKSYKFSNVLSLGSFIKTNEEYPERKLLEILRGIVQGMMFIQDDLNKKLPESLLENIQADENCVPKISSKSIDFGYSTNLINSGNFLDGILNNLLSDDNEKFSVVISAFIFTLDPSLFATFSTLSSFDDPKNREKAQLKQMEKKPILTNLIYFTHFIKSFSFSLSQIYQILTSFENKIMQEENFFSKNKDHKSILDSMLRSPFESDLKSNLQSNEKSNLKSNQKSNQKSNEKSNLKSNQKSDEKSNEKSSDFYSFITQKINSSKNPFQNSNSFYFVLSCFFDWLKLKKQNFYTQNDLIIDLTEFLNFISFLPKTMHMDIYLEMLNNEFGINIEQKNLSNCKIDFNSLDEKTENILKLLSGTN</sequence>
<dbReference type="AlphaFoldDB" id="A0A9Q0R6Z0"/>
<dbReference type="Gene3D" id="1.10.510.10">
    <property type="entry name" value="Transferase(Phosphotransferase) domain 1"/>
    <property type="match status" value="1"/>
</dbReference>
<dbReference type="OrthoDB" id="20872at2759"/>
<keyword evidence="6" id="KW-1185">Reference proteome</keyword>
<gene>
    <name evidence="5" type="ORF">M0811_02716</name>
</gene>
<feature type="repeat" description="ANK" evidence="3">
    <location>
        <begin position="77"/>
        <end position="109"/>
    </location>
</feature>
<evidence type="ECO:0000256" key="3">
    <source>
        <dbReference type="PROSITE-ProRule" id="PRU00023"/>
    </source>
</evidence>
<dbReference type="Proteomes" id="UP001149090">
    <property type="component" value="Unassembled WGS sequence"/>
</dbReference>
<evidence type="ECO:0000313" key="5">
    <source>
        <dbReference type="EMBL" id="KAJ5068773.1"/>
    </source>
</evidence>
<dbReference type="Gene3D" id="1.25.40.20">
    <property type="entry name" value="Ankyrin repeat-containing domain"/>
    <property type="match status" value="2"/>
</dbReference>
<keyword evidence="1" id="KW-0677">Repeat</keyword>
<dbReference type="PANTHER" id="PTHR24123:SF129">
    <property type="entry name" value="PROTEIN, PUTATIVE-RELATED"/>
    <property type="match status" value="1"/>
</dbReference>
<dbReference type="InterPro" id="IPR036770">
    <property type="entry name" value="Ankyrin_rpt-contain_sf"/>
</dbReference>
<feature type="compositionally biased region" description="Polar residues" evidence="4">
    <location>
        <begin position="623"/>
        <end position="641"/>
    </location>
</feature>
<dbReference type="SMART" id="SM00248">
    <property type="entry name" value="ANK"/>
    <property type="match status" value="3"/>
</dbReference>
<evidence type="ECO:0000313" key="6">
    <source>
        <dbReference type="Proteomes" id="UP001149090"/>
    </source>
</evidence>
<dbReference type="Pfam" id="PF13637">
    <property type="entry name" value="Ank_4"/>
    <property type="match status" value="1"/>
</dbReference>
<dbReference type="SUPFAM" id="SSF48403">
    <property type="entry name" value="Ankyrin repeat"/>
    <property type="match status" value="1"/>
</dbReference>
<proteinExistence type="predicted"/>
<accession>A0A9Q0R6Z0</accession>
<feature type="repeat" description="ANK" evidence="3">
    <location>
        <begin position="109"/>
        <end position="141"/>
    </location>
</feature>
<dbReference type="SUPFAM" id="SSF56112">
    <property type="entry name" value="Protein kinase-like (PK-like)"/>
    <property type="match status" value="1"/>
</dbReference>
<dbReference type="Pfam" id="PF12796">
    <property type="entry name" value="Ank_2"/>
    <property type="match status" value="1"/>
</dbReference>
<dbReference type="InterPro" id="IPR002110">
    <property type="entry name" value="Ankyrin_rpt"/>
</dbReference>
<name>A0A9Q0R6Z0_ANAIG</name>